<dbReference type="InterPro" id="IPR024455">
    <property type="entry name" value="Phage_capsid"/>
</dbReference>
<proteinExistence type="predicted"/>
<dbReference type="RefSeq" id="WP_344546104.1">
    <property type="nucleotide sequence ID" value="NZ_BAAATD010000009.1"/>
</dbReference>
<keyword evidence="4" id="KW-1185">Reference proteome</keyword>
<comment type="subcellular location">
    <subcellularLocation>
        <location evidence="1">Virion</location>
    </subcellularLocation>
</comment>
<evidence type="ECO:0000313" key="4">
    <source>
        <dbReference type="Proteomes" id="UP001501509"/>
    </source>
</evidence>
<dbReference type="Pfam" id="PF05065">
    <property type="entry name" value="Phage_capsid"/>
    <property type="match status" value="1"/>
</dbReference>
<organism evidence="3 4">
    <name type="scientific">Actinomadura fulvescens</name>
    <dbReference type="NCBI Taxonomy" id="46160"/>
    <lineage>
        <taxon>Bacteria</taxon>
        <taxon>Bacillati</taxon>
        <taxon>Actinomycetota</taxon>
        <taxon>Actinomycetes</taxon>
        <taxon>Streptosporangiales</taxon>
        <taxon>Thermomonosporaceae</taxon>
        <taxon>Actinomadura</taxon>
    </lineage>
</organism>
<dbReference type="Gene3D" id="3.30.2320.10">
    <property type="entry name" value="hypothetical protein PF0899 domain"/>
    <property type="match status" value="1"/>
</dbReference>
<reference evidence="3 4" key="1">
    <citation type="journal article" date="2019" name="Int. J. Syst. Evol. Microbiol.">
        <title>The Global Catalogue of Microorganisms (GCM) 10K type strain sequencing project: providing services to taxonomists for standard genome sequencing and annotation.</title>
        <authorList>
            <consortium name="The Broad Institute Genomics Platform"/>
            <consortium name="The Broad Institute Genome Sequencing Center for Infectious Disease"/>
            <person name="Wu L."/>
            <person name="Ma J."/>
        </authorList>
    </citation>
    <scope>NUCLEOTIDE SEQUENCE [LARGE SCALE GENOMIC DNA]</scope>
    <source>
        <strain evidence="3 4">JCM 6833</strain>
    </source>
</reference>
<evidence type="ECO:0000259" key="2">
    <source>
        <dbReference type="Pfam" id="PF05065"/>
    </source>
</evidence>
<dbReference type="SUPFAM" id="SSF56563">
    <property type="entry name" value="Major capsid protein gp5"/>
    <property type="match status" value="1"/>
</dbReference>
<evidence type="ECO:0000313" key="3">
    <source>
        <dbReference type="EMBL" id="GAA2618785.1"/>
    </source>
</evidence>
<dbReference type="EMBL" id="BAAATD010000009">
    <property type="protein sequence ID" value="GAA2618785.1"/>
    <property type="molecule type" value="Genomic_DNA"/>
</dbReference>
<name>A0ABN3Q6P4_9ACTN</name>
<gene>
    <name evidence="3" type="ORF">GCM10010411_62900</name>
</gene>
<comment type="caution">
    <text evidence="3">The sequence shown here is derived from an EMBL/GenBank/DDBJ whole genome shotgun (WGS) entry which is preliminary data.</text>
</comment>
<accession>A0ABN3Q6P4</accession>
<dbReference type="InterPro" id="IPR054612">
    <property type="entry name" value="Phage_capsid-like_C"/>
</dbReference>
<dbReference type="Gene3D" id="3.30.2400.10">
    <property type="entry name" value="Major capsid protein gp5"/>
    <property type="match status" value="1"/>
</dbReference>
<sequence>MPYNDMISRDASNDPLVPESVSAEVIKEMPKSSAVLQLARRAAMSTKSNRQPVLSVLPTAYWVNGDSGMKQTTREDWTNVTLVAEELAAIVPVPEAYVDDAQVPVWDEVRPSLAEALGRALDLAAIFGMNKPATWPSDIYTGAVAAGNTQAPGSDLGQSVAHLARTITKDGFGVNGFATAPGFGWELMGFRNAQGNPIYQPDPTGEFAGRLYNRPASEVDNGGWDATKASLIAGDWSKAVIGVRQDITFKVFTEGVISDDTGKVILNLMQQDSIALRVVARFGFAVANPATALNPNAATRWPFGILSPVPALT</sequence>
<protein>
    <submittedName>
        <fullName evidence="3">Phage major capsid protein</fullName>
    </submittedName>
</protein>
<feature type="domain" description="Phage capsid-like C-terminal" evidence="2">
    <location>
        <begin position="16"/>
        <end position="290"/>
    </location>
</feature>
<evidence type="ECO:0000256" key="1">
    <source>
        <dbReference type="ARBA" id="ARBA00004328"/>
    </source>
</evidence>
<dbReference type="NCBIfam" id="TIGR01554">
    <property type="entry name" value="major_cap_HK97"/>
    <property type="match status" value="1"/>
</dbReference>
<dbReference type="Proteomes" id="UP001501509">
    <property type="component" value="Unassembled WGS sequence"/>
</dbReference>